<dbReference type="InterPro" id="IPR001853">
    <property type="entry name" value="DSBA-like_thioredoxin_dom"/>
</dbReference>
<evidence type="ECO:0000259" key="1">
    <source>
        <dbReference type="Pfam" id="PF01323"/>
    </source>
</evidence>
<dbReference type="AlphaFoldDB" id="A0A5C1QAV3"/>
<dbReference type="PANTHER" id="PTHR13887:SF33">
    <property type="entry name" value="ISOMERASE"/>
    <property type="match status" value="1"/>
</dbReference>
<dbReference type="CDD" id="cd03024">
    <property type="entry name" value="DsbA_FrnE"/>
    <property type="match status" value="1"/>
</dbReference>
<name>A0A5C1QAV3_9SPIO</name>
<gene>
    <name evidence="2" type="ORF">EW093_04165</name>
</gene>
<dbReference type="Proteomes" id="UP000323824">
    <property type="component" value="Chromosome"/>
</dbReference>
<dbReference type="SUPFAM" id="SSF52833">
    <property type="entry name" value="Thioredoxin-like"/>
    <property type="match status" value="1"/>
</dbReference>
<reference evidence="2 3" key="2">
    <citation type="submission" date="2019-09" db="EMBL/GenBank/DDBJ databases">
        <title>Complete Genome Sequence and Methylome Analysis of free living Spirochaetas.</title>
        <authorList>
            <person name="Leshcheva N."/>
            <person name="Mikheeva N."/>
        </authorList>
    </citation>
    <scope>NUCLEOTIDE SEQUENCE [LARGE SCALE GENOMIC DNA]</scope>
    <source>
        <strain evidence="2 3">P</strain>
    </source>
</reference>
<evidence type="ECO:0000313" key="3">
    <source>
        <dbReference type="Proteomes" id="UP000323824"/>
    </source>
</evidence>
<dbReference type="Pfam" id="PF01323">
    <property type="entry name" value="DSBA"/>
    <property type="match status" value="1"/>
</dbReference>
<dbReference type="GO" id="GO:0016491">
    <property type="term" value="F:oxidoreductase activity"/>
    <property type="evidence" value="ECO:0007669"/>
    <property type="project" value="InterPro"/>
</dbReference>
<dbReference type="Gene3D" id="3.40.30.10">
    <property type="entry name" value="Glutaredoxin"/>
    <property type="match status" value="1"/>
</dbReference>
<accession>A0A5C1QAV3</accession>
<protein>
    <submittedName>
        <fullName evidence="2">DsbA family oxidoreductase</fullName>
    </submittedName>
</protein>
<dbReference type="KEGG" id="sper:EW093_04165"/>
<evidence type="ECO:0000313" key="2">
    <source>
        <dbReference type="EMBL" id="QEN03926.1"/>
    </source>
</evidence>
<feature type="domain" description="DSBA-like thioredoxin" evidence="1">
    <location>
        <begin position="3"/>
        <end position="202"/>
    </location>
</feature>
<dbReference type="InterPro" id="IPR036249">
    <property type="entry name" value="Thioredoxin-like_sf"/>
</dbReference>
<dbReference type="RefSeq" id="WP_149567183.1">
    <property type="nucleotide sequence ID" value="NZ_CP035807.1"/>
</dbReference>
<proteinExistence type="predicted"/>
<keyword evidence="3" id="KW-1185">Reference proteome</keyword>
<reference evidence="2 3" key="1">
    <citation type="submission" date="2019-02" db="EMBL/GenBank/DDBJ databases">
        <authorList>
            <person name="Fomenkov A."/>
            <person name="Dubinina G."/>
            <person name="Grabovich M."/>
            <person name="Vincze T."/>
            <person name="Roberts R.J."/>
        </authorList>
    </citation>
    <scope>NUCLEOTIDE SEQUENCE [LARGE SCALE GENOMIC DNA]</scope>
    <source>
        <strain evidence="2 3">P</strain>
    </source>
</reference>
<sequence length="207" mass="23342">MKIEVWSDFACPFCYIGETKLNRALKELNLDDEALIVYKSFQLNPNATSQKGKDLNQLISEKYGIPYEQAVASNRNIVNVAKESGLNFNFNKIQPGNTALAHELHKYSETINKDLEMAEVIFKAYFEDGIDISDKVELIKLANKVGIKEEEVEDIFNNKKFSNAVIEDQNLAISNGINSVPFFVIDNKKTISGAQSIEHFKMVLGEN</sequence>
<organism evidence="2 3">
    <name type="scientific">Thiospirochaeta perfilievii</name>
    <dbReference type="NCBI Taxonomy" id="252967"/>
    <lineage>
        <taxon>Bacteria</taxon>
        <taxon>Pseudomonadati</taxon>
        <taxon>Spirochaetota</taxon>
        <taxon>Spirochaetia</taxon>
        <taxon>Spirochaetales</taxon>
        <taxon>Spirochaetaceae</taxon>
        <taxon>Thiospirochaeta</taxon>
    </lineage>
</organism>
<dbReference type="OrthoDB" id="9799122at2"/>
<dbReference type="EMBL" id="CP035807">
    <property type="protein sequence ID" value="QEN03926.1"/>
    <property type="molecule type" value="Genomic_DNA"/>
</dbReference>
<dbReference type="PANTHER" id="PTHR13887">
    <property type="entry name" value="GLUTATHIONE S-TRANSFERASE KAPPA"/>
    <property type="match status" value="1"/>
</dbReference>